<keyword evidence="2" id="KW-0812">Transmembrane</keyword>
<gene>
    <name evidence="3" type="ORF">DXC51_02545</name>
</gene>
<feature type="transmembrane region" description="Helical" evidence="2">
    <location>
        <begin position="499"/>
        <end position="523"/>
    </location>
</feature>
<dbReference type="PROSITE" id="PS51354">
    <property type="entry name" value="GLUTAREDOXIN_2"/>
    <property type="match status" value="1"/>
</dbReference>
<feature type="region of interest" description="Disordered" evidence="1">
    <location>
        <begin position="138"/>
        <end position="158"/>
    </location>
</feature>
<sequence length="562" mass="60737">MRKAAAAVLVIVLLAAAGFFGLWTAGKKEADADTEPEKTVIYFFHNNPCESCHEGEKFRELVRDTLAEKQDNIPYWIDEYYIYRPENKEKMNRLMEERGISQENISYPLAIVGERCLIGYTQIREELYDSLKLAAEKGSSGEAESGKTAGYGAQEEREAAVDGVVKTGEEDAVNGGTAGMNGSGESGFRWKTQDSIHILLFTTESCNSCEKAKEYLAGLPTEAVADGRSYPVELGEISVMEEDNADYLMELYDSFQVPSADQKVPVVFIGTHYLAGEKQIRSGRLEEYINALEGLGALYLPSDGRPADGGRVPGSAAGKGFEGAVSVGSILLTGLLNGLNPCALSMTLLFLSLLAAAGGRFLRYGFCFLAGKFAAYLGLGLAVSAAASAIPLEAFGLARNILNVILVCFCLAAALGNIWDFVQIKRGNYGKVRMQLPAGLRRWNEKLLQSAVRPGLGGLLFLAVFGGSVLVSLGEFFCTGQIYLASILRWVQTDAQKGIPVFVFCLYVGAMCIPALLIILLVAGGKSILALSEGSLRRMPAVKLCYAALFIVFAVFSLYMLI</sequence>
<evidence type="ECO:0000256" key="1">
    <source>
        <dbReference type="SAM" id="MobiDB-lite"/>
    </source>
</evidence>
<dbReference type="GeneID" id="97985789"/>
<name>A0A3E3IDR3_9FIRM</name>
<evidence type="ECO:0000313" key="3">
    <source>
        <dbReference type="EMBL" id="RGE65209.1"/>
    </source>
</evidence>
<feature type="transmembrane region" description="Helical" evidence="2">
    <location>
        <begin position="401"/>
        <end position="422"/>
    </location>
</feature>
<dbReference type="SUPFAM" id="SSF52833">
    <property type="entry name" value="Thioredoxin-like"/>
    <property type="match status" value="1"/>
</dbReference>
<evidence type="ECO:0000256" key="2">
    <source>
        <dbReference type="SAM" id="Phobius"/>
    </source>
</evidence>
<feature type="transmembrane region" description="Helical" evidence="2">
    <location>
        <begin position="343"/>
        <end position="362"/>
    </location>
</feature>
<dbReference type="Gene3D" id="3.40.30.10">
    <property type="entry name" value="Glutaredoxin"/>
    <property type="match status" value="1"/>
</dbReference>
<proteinExistence type="predicted"/>
<dbReference type="RefSeq" id="WP_117543569.1">
    <property type="nucleotide sequence ID" value="NZ_JBKUNB010000007.1"/>
</dbReference>
<evidence type="ECO:0000313" key="4">
    <source>
        <dbReference type="Proteomes" id="UP000260812"/>
    </source>
</evidence>
<feature type="transmembrane region" description="Helical" evidence="2">
    <location>
        <begin position="544"/>
        <end position="561"/>
    </location>
</feature>
<accession>A0A3E3IDR3</accession>
<dbReference type="Proteomes" id="UP000260812">
    <property type="component" value="Unassembled WGS sequence"/>
</dbReference>
<keyword evidence="4" id="KW-1185">Reference proteome</keyword>
<keyword evidence="2" id="KW-0472">Membrane</keyword>
<feature type="transmembrane region" description="Helical" evidence="2">
    <location>
        <begin position="374"/>
        <end position="395"/>
    </location>
</feature>
<dbReference type="AlphaFoldDB" id="A0A3E3IDR3"/>
<dbReference type="InterPro" id="IPR036249">
    <property type="entry name" value="Thioredoxin-like_sf"/>
</dbReference>
<keyword evidence="2" id="KW-1133">Transmembrane helix</keyword>
<feature type="transmembrane region" description="Helical" evidence="2">
    <location>
        <begin position="456"/>
        <end position="484"/>
    </location>
</feature>
<dbReference type="EMBL" id="QVLV01000001">
    <property type="protein sequence ID" value="RGE65209.1"/>
    <property type="molecule type" value="Genomic_DNA"/>
</dbReference>
<comment type="caution">
    <text evidence="3">The sequence shown here is derived from an EMBL/GenBank/DDBJ whole genome shotgun (WGS) entry which is preliminary data.</text>
</comment>
<protein>
    <submittedName>
        <fullName evidence="3">Uncharacterized protein</fullName>
    </submittedName>
</protein>
<organism evidence="3 4">
    <name type="scientific">Eisenbergiella massiliensis</name>
    <dbReference type="NCBI Taxonomy" id="1720294"/>
    <lineage>
        <taxon>Bacteria</taxon>
        <taxon>Bacillati</taxon>
        <taxon>Bacillota</taxon>
        <taxon>Clostridia</taxon>
        <taxon>Lachnospirales</taxon>
        <taxon>Lachnospiraceae</taxon>
        <taxon>Eisenbergiella</taxon>
    </lineage>
</organism>
<reference evidence="3" key="1">
    <citation type="submission" date="2018-08" db="EMBL/GenBank/DDBJ databases">
        <title>A genome reference for cultivated species of the human gut microbiota.</title>
        <authorList>
            <person name="Zou Y."/>
            <person name="Xue W."/>
            <person name="Luo G."/>
        </authorList>
    </citation>
    <scope>NUCLEOTIDE SEQUENCE [LARGE SCALE GENOMIC DNA]</scope>
    <source>
        <strain evidence="3">TF05-5AC</strain>
    </source>
</reference>